<proteinExistence type="predicted"/>
<feature type="compositionally biased region" description="Basic and acidic residues" evidence="6">
    <location>
        <begin position="50"/>
        <end position="61"/>
    </location>
</feature>
<feature type="domain" description="SAM-dependent MTase TRM10-type" evidence="7">
    <location>
        <begin position="89"/>
        <end position="279"/>
    </location>
</feature>
<evidence type="ECO:0000256" key="2">
    <source>
        <dbReference type="ARBA" id="ARBA00022603"/>
    </source>
</evidence>
<keyword evidence="9" id="KW-1185">Reference proteome</keyword>
<evidence type="ECO:0000256" key="1">
    <source>
        <dbReference type="ARBA" id="ARBA00012797"/>
    </source>
</evidence>
<dbReference type="FunFam" id="3.40.1280.30:FF:000001">
    <property type="entry name" value="tRNA methyltransferase 10 homolog A"/>
    <property type="match status" value="1"/>
</dbReference>
<dbReference type="AlphaFoldDB" id="A0ABD2JHG4"/>
<evidence type="ECO:0000313" key="9">
    <source>
        <dbReference type="Proteomes" id="UP001620645"/>
    </source>
</evidence>
<sequence length="369" mass="41583">MSASDTILLDCSDDSAVAVGFEQCATSEGGGAAEPQQKLTKSQQKKRARMERFNAGKAEWRRKQRERHKERKRARKADGQTATVVHNDRPYKLNTMNESKCRVRVAVDMAYDDLMDERSVCKTVSQLRHCYASNRRAADPLQFYVVNLDTKAKKVLDGITGWQQWDVHLLAQPLAKLWDDREIVYLTADSENVLSALDEQKVYVIGGLLDHNHQKGLCLRRAIEKGYAHAKLPIGDFVQMSTRKVLAINHVFEILLHFTRDPNWERAFLAVIPKRKLPQQAAAAEAVIEELESTNEAATSERTVQNGDGESGAASNDKEHGDVQLVMEDDGRKNGDAPAQNDDCQIAEEDGDQRREDDGQREVLRTDQQ</sequence>
<dbReference type="Gene3D" id="3.40.1280.30">
    <property type="match status" value="1"/>
</dbReference>
<keyword evidence="4" id="KW-0949">S-adenosyl-L-methionine</keyword>
<keyword evidence="3" id="KW-0808">Transferase</keyword>
<feature type="compositionally biased region" description="Basic and acidic residues" evidence="6">
    <location>
        <begin position="352"/>
        <end position="369"/>
    </location>
</feature>
<dbReference type="PANTHER" id="PTHR13563">
    <property type="entry name" value="TRNA (GUANINE-9-) METHYLTRANSFERASE"/>
    <property type="match status" value="1"/>
</dbReference>
<dbReference type="EMBL" id="JBICCN010000143">
    <property type="protein sequence ID" value="KAL3090060.1"/>
    <property type="molecule type" value="Genomic_DNA"/>
</dbReference>
<evidence type="ECO:0000313" key="8">
    <source>
        <dbReference type="EMBL" id="KAL3090060.1"/>
    </source>
</evidence>
<evidence type="ECO:0000256" key="4">
    <source>
        <dbReference type="ARBA" id="ARBA00022691"/>
    </source>
</evidence>
<dbReference type="InterPro" id="IPR038459">
    <property type="entry name" value="MT_TRM10-typ_sf"/>
</dbReference>
<comment type="caution">
    <text evidence="8">The sequence shown here is derived from an EMBL/GenBank/DDBJ whole genome shotgun (WGS) entry which is preliminary data.</text>
</comment>
<dbReference type="Proteomes" id="UP001620645">
    <property type="component" value="Unassembled WGS sequence"/>
</dbReference>
<dbReference type="GO" id="GO:0052905">
    <property type="term" value="F:tRNA (guanosine(9)-N1)-methyltransferase activity"/>
    <property type="evidence" value="ECO:0007669"/>
    <property type="project" value="UniProtKB-EC"/>
</dbReference>
<evidence type="ECO:0000256" key="6">
    <source>
        <dbReference type="SAM" id="MobiDB-lite"/>
    </source>
</evidence>
<dbReference type="InterPro" id="IPR007356">
    <property type="entry name" value="tRNA_m1G_MeTrfase_euk"/>
</dbReference>
<evidence type="ECO:0000256" key="3">
    <source>
        <dbReference type="ARBA" id="ARBA00022679"/>
    </source>
</evidence>
<dbReference type="PROSITE" id="PS51675">
    <property type="entry name" value="SAM_MT_TRM10"/>
    <property type="match status" value="1"/>
</dbReference>
<dbReference type="EC" id="2.1.1.221" evidence="1"/>
<keyword evidence="2" id="KW-0489">Methyltransferase</keyword>
<dbReference type="PANTHER" id="PTHR13563:SF13">
    <property type="entry name" value="TRNA METHYLTRANSFERASE 10 HOMOLOG A"/>
    <property type="match status" value="1"/>
</dbReference>
<feature type="region of interest" description="Disordered" evidence="6">
    <location>
        <begin position="26"/>
        <end position="81"/>
    </location>
</feature>
<dbReference type="CDD" id="cd18101">
    <property type="entry name" value="Trm10euk_A"/>
    <property type="match status" value="1"/>
</dbReference>
<evidence type="ECO:0000259" key="7">
    <source>
        <dbReference type="PROSITE" id="PS51675"/>
    </source>
</evidence>
<gene>
    <name evidence="8" type="ORF">niasHS_006512</name>
</gene>
<feature type="region of interest" description="Disordered" evidence="6">
    <location>
        <begin position="292"/>
        <end position="369"/>
    </location>
</feature>
<dbReference type="InterPro" id="IPR028564">
    <property type="entry name" value="MT_TRM10-typ"/>
</dbReference>
<reference evidence="8 9" key="1">
    <citation type="submission" date="2024-10" db="EMBL/GenBank/DDBJ databases">
        <authorList>
            <person name="Kim D."/>
        </authorList>
    </citation>
    <scope>NUCLEOTIDE SEQUENCE [LARGE SCALE GENOMIC DNA]</scope>
    <source>
        <strain evidence="8">Taebaek</strain>
    </source>
</reference>
<organism evidence="8 9">
    <name type="scientific">Heterodera schachtii</name>
    <name type="common">Sugarbeet cyst nematode worm</name>
    <name type="synonym">Tylenchus schachtii</name>
    <dbReference type="NCBI Taxonomy" id="97005"/>
    <lineage>
        <taxon>Eukaryota</taxon>
        <taxon>Metazoa</taxon>
        <taxon>Ecdysozoa</taxon>
        <taxon>Nematoda</taxon>
        <taxon>Chromadorea</taxon>
        <taxon>Rhabditida</taxon>
        <taxon>Tylenchina</taxon>
        <taxon>Tylenchomorpha</taxon>
        <taxon>Tylenchoidea</taxon>
        <taxon>Heteroderidae</taxon>
        <taxon>Heteroderinae</taxon>
        <taxon>Heterodera</taxon>
    </lineage>
</organism>
<comment type="catalytic activity">
    <reaction evidence="5">
        <text>guanosine(9) in tRNA + S-adenosyl-L-methionine = N(1)-methylguanosine(9) in tRNA + S-adenosyl-L-homocysteine + H(+)</text>
        <dbReference type="Rhea" id="RHEA:43156"/>
        <dbReference type="Rhea" id="RHEA-COMP:10367"/>
        <dbReference type="Rhea" id="RHEA-COMP:10368"/>
        <dbReference type="ChEBI" id="CHEBI:15378"/>
        <dbReference type="ChEBI" id="CHEBI:57856"/>
        <dbReference type="ChEBI" id="CHEBI:59789"/>
        <dbReference type="ChEBI" id="CHEBI:73542"/>
        <dbReference type="ChEBI" id="CHEBI:74269"/>
        <dbReference type="EC" id="2.1.1.221"/>
    </reaction>
</comment>
<accession>A0ABD2JHG4</accession>
<evidence type="ECO:0000256" key="5">
    <source>
        <dbReference type="ARBA" id="ARBA00048434"/>
    </source>
</evidence>
<protein>
    <recommendedName>
        <fullName evidence="1">tRNA (guanine(9)-N(1))-methyltransferase</fullName>
        <ecNumber evidence="1">2.1.1.221</ecNumber>
    </recommendedName>
</protein>
<dbReference type="GO" id="GO:0032259">
    <property type="term" value="P:methylation"/>
    <property type="evidence" value="ECO:0007669"/>
    <property type="project" value="UniProtKB-KW"/>
</dbReference>
<feature type="compositionally biased region" description="Polar residues" evidence="6">
    <location>
        <begin position="294"/>
        <end position="308"/>
    </location>
</feature>
<feature type="compositionally biased region" description="Basic residues" evidence="6">
    <location>
        <begin position="62"/>
        <end position="75"/>
    </location>
</feature>
<name>A0ABD2JHG4_HETSC</name>